<proteinExistence type="predicted"/>
<keyword evidence="2" id="KW-1185">Reference proteome</keyword>
<gene>
    <name evidence="1" type="ORF">NDU88_005988</name>
</gene>
<protein>
    <submittedName>
        <fullName evidence="1">Uncharacterized protein</fullName>
    </submittedName>
</protein>
<dbReference type="Proteomes" id="UP001066276">
    <property type="component" value="Chromosome 6"/>
</dbReference>
<evidence type="ECO:0000313" key="2">
    <source>
        <dbReference type="Proteomes" id="UP001066276"/>
    </source>
</evidence>
<name>A0AAV7QGP2_PLEWA</name>
<sequence length="159" mass="17726">MKRIAMLLGSLLRYRPPHPLDQGPLELQSSLGNVGTRNEEAALARAHLTTSADHLQYAMQCKMCRGREEQLFIIYLVESVMANPSGSFWTKSLIPALLNSKHSDSSLSQLEGELILIHNTTRITNEMEQSQDPHKCDTLSRTPGWLNLAGVPMVYEGPL</sequence>
<accession>A0AAV7QGP2</accession>
<dbReference type="AlphaFoldDB" id="A0AAV7QGP2"/>
<organism evidence="1 2">
    <name type="scientific">Pleurodeles waltl</name>
    <name type="common">Iberian ribbed newt</name>
    <dbReference type="NCBI Taxonomy" id="8319"/>
    <lineage>
        <taxon>Eukaryota</taxon>
        <taxon>Metazoa</taxon>
        <taxon>Chordata</taxon>
        <taxon>Craniata</taxon>
        <taxon>Vertebrata</taxon>
        <taxon>Euteleostomi</taxon>
        <taxon>Amphibia</taxon>
        <taxon>Batrachia</taxon>
        <taxon>Caudata</taxon>
        <taxon>Salamandroidea</taxon>
        <taxon>Salamandridae</taxon>
        <taxon>Pleurodelinae</taxon>
        <taxon>Pleurodeles</taxon>
    </lineage>
</organism>
<evidence type="ECO:0000313" key="1">
    <source>
        <dbReference type="EMBL" id="KAJ1139621.1"/>
    </source>
</evidence>
<dbReference type="EMBL" id="JANPWB010000010">
    <property type="protein sequence ID" value="KAJ1139621.1"/>
    <property type="molecule type" value="Genomic_DNA"/>
</dbReference>
<reference evidence="1" key="1">
    <citation type="journal article" date="2022" name="bioRxiv">
        <title>Sequencing and chromosome-scale assembly of the giantPleurodeles waltlgenome.</title>
        <authorList>
            <person name="Brown T."/>
            <person name="Elewa A."/>
            <person name="Iarovenko S."/>
            <person name="Subramanian E."/>
            <person name="Araus A.J."/>
            <person name="Petzold A."/>
            <person name="Susuki M."/>
            <person name="Suzuki K.-i.T."/>
            <person name="Hayashi T."/>
            <person name="Toyoda A."/>
            <person name="Oliveira C."/>
            <person name="Osipova E."/>
            <person name="Leigh N.D."/>
            <person name="Simon A."/>
            <person name="Yun M.H."/>
        </authorList>
    </citation>
    <scope>NUCLEOTIDE SEQUENCE</scope>
    <source>
        <strain evidence="1">20211129_DDA</strain>
        <tissue evidence="1">Liver</tissue>
    </source>
</reference>
<comment type="caution">
    <text evidence="1">The sequence shown here is derived from an EMBL/GenBank/DDBJ whole genome shotgun (WGS) entry which is preliminary data.</text>
</comment>